<feature type="active site" evidence="3">
    <location>
        <position position="170"/>
    </location>
</feature>
<proteinExistence type="predicted"/>
<dbReference type="InterPro" id="IPR029154">
    <property type="entry name" value="HIBADH-like_NADP-bd"/>
</dbReference>
<dbReference type="Pfam" id="PF03446">
    <property type="entry name" value="NAD_binding_2"/>
    <property type="match status" value="1"/>
</dbReference>
<dbReference type="EC" id="1.1.1.291" evidence="6"/>
<dbReference type="PIRSF" id="PIRSF000103">
    <property type="entry name" value="HIBADH"/>
    <property type="match status" value="1"/>
</dbReference>
<dbReference type="Gene3D" id="1.10.1040.10">
    <property type="entry name" value="N-(1-d-carboxylethyl)-l-norvaline Dehydrogenase, domain 2"/>
    <property type="match status" value="1"/>
</dbReference>
<dbReference type="SUPFAM" id="SSF51735">
    <property type="entry name" value="NAD(P)-binding Rossmann-fold domains"/>
    <property type="match status" value="1"/>
</dbReference>
<dbReference type="InterPro" id="IPR051265">
    <property type="entry name" value="HIBADH-related_NP60_sf"/>
</dbReference>
<dbReference type="GO" id="GO:0050661">
    <property type="term" value="F:NADP binding"/>
    <property type="evidence" value="ECO:0007669"/>
    <property type="project" value="InterPro"/>
</dbReference>
<keyword evidence="7" id="KW-1185">Reference proteome</keyword>
<dbReference type="PANTHER" id="PTHR43580">
    <property type="entry name" value="OXIDOREDUCTASE GLYR1-RELATED"/>
    <property type="match status" value="1"/>
</dbReference>
<keyword evidence="1 6" id="KW-0560">Oxidoreductase</keyword>
<evidence type="ECO:0000256" key="1">
    <source>
        <dbReference type="ARBA" id="ARBA00023002"/>
    </source>
</evidence>
<dbReference type="InterPro" id="IPR013328">
    <property type="entry name" value="6PGD_dom2"/>
</dbReference>
<dbReference type="PANTHER" id="PTHR43580:SF2">
    <property type="entry name" value="CYTOKINE-LIKE NUCLEAR FACTOR N-PAC"/>
    <property type="match status" value="1"/>
</dbReference>
<protein>
    <submittedName>
        <fullName evidence="6">2-(Hydroxymethyl)glutarate dehydrogenase</fullName>
        <ecNumber evidence="6">1.1.1.291</ecNumber>
    </submittedName>
</protein>
<evidence type="ECO:0000259" key="4">
    <source>
        <dbReference type="Pfam" id="PF03446"/>
    </source>
</evidence>
<dbReference type="KEGG" id="vgo:GJW-30_1_01560"/>
<dbReference type="GO" id="GO:0043718">
    <property type="term" value="F:2-hydroxymethylglutarate dehydrogenase activity"/>
    <property type="evidence" value="ECO:0007669"/>
    <property type="project" value="UniProtKB-EC"/>
</dbReference>
<sequence>MQIGIAGVGRMGEAIALRLIDSGHTLTVWNRSPGKTAALEKAGAKVVGSPAEVAAASETIITILIDAAAIDAVYDGPKGLLSGDIAGKLFIEMSTVLPETEKALAERVRAKGAAIIECPVGGTTGPARQGKLVGVAGGEASDVARAKPILDQMCRRVDHVGPTGTGAAMKLAINLPLMIYWQALGEALALCRDVTLPADKMMELLGDTSGGPNVIRNRGADLAAVLGGAEKRAAAFDIDGGRKDLRTMLAEGKNRGAAMPVTTAALTAFDEAAKNGWGGEDNTFMPAYWINRKS</sequence>
<dbReference type="AlphaFoldDB" id="A0A0S3PST3"/>
<reference evidence="6 7" key="1">
    <citation type="submission" date="2015-08" db="EMBL/GenBank/DDBJ databases">
        <title>Investigation of the bacterial diversity of lava forest soil.</title>
        <authorList>
            <person name="Lee J.S."/>
        </authorList>
    </citation>
    <scope>NUCLEOTIDE SEQUENCE [LARGE SCALE GENOMIC DNA]</scope>
    <source>
        <strain evidence="6 7">GJW-30</strain>
    </source>
</reference>
<name>A0A0S3PST3_9BRAD</name>
<dbReference type="RefSeq" id="WP_165391615.1">
    <property type="nucleotide sequence ID" value="NZ_AP014946.1"/>
</dbReference>
<accession>A0A0S3PST3</accession>
<evidence type="ECO:0000256" key="3">
    <source>
        <dbReference type="PIRSR" id="PIRSR000103-1"/>
    </source>
</evidence>
<dbReference type="Pfam" id="PF14833">
    <property type="entry name" value="NAD_binding_11"/>
    <property type="match status" value="1"/>
</dbReference>
<feature type="domain" description="6-phosphogluconate dehydrogenase NADP-binding" evidence="4">
    <location>
        <begin position="2"/>
        <end position="161"/>
    </location>
</feature>
<dbReference type="Gene3D" id="3.40.50.720">
    <property type="entry name" value="NAD(P)-binding Rossmann-like Domain"/>
    <property type="match status" value="1"/>
</dbReference>
<dbReference type="GO" id="GO:0051287">
    <property type="term" value="F:NAD binding"/>
    <property type="evidence" value="ECO:0007669"/>
    <property type="project" value="InterPro"/>
</dbReference>
<evidence type="ECO:0000313" key="7">
    <source>
        <dbReference type="Proteomes" id="UP000236884"/>
    </source>
</evidence>
<gene>
    <name evidence="6" type="primary">Hgd_2</name>
    <name evidence="6" type="ORF">GJW-30_1_01560</name>
</gene>
<dbReference type="InterPro" id="IPR015815">
    <property type="entry name" value="HIBADH-related"/>
</dbReference>
<dbReference type="InterPro" id="IPR006115">
    <property type="entry name" value="6PGDH_NADP-bd"/>
</dbReference>
<evidence type="ECO:0000259" key="5">
    <source>
        <dbReference type="Pfam" id="PF14833"/>
    </source>
</evidence>
<evidence type="ECO:0000256" key="2">
    <source>
        <dbReference type="ARBA" id="ARBA00023027"/>
    </source>
</evidence>
<dbReference type="Proteomes" id="UP000236884">
    <property type="component" value="Chromosome"/>
</dbReference>
<dbReference type="SUPFAM" id="SSF48179">
    <property type="entry name" value="6-phosphogluconate dehydrogenase C-terminal domain-like"/>
    <property type="match status" value="1"/>
</dbReference>
<dbReference type="EMBL" id="AP014946">
    <property type="protein sequence ID" value="BAT59031.1"/>
    <property type="molecule type" value="Genomic_DNA"/>
</dbReference>
<dbReference type="InterPro" id="IPR008927">
    <property type="entry name" value="6-PGluconate_DH-like_C_sf"/>
</dbReference>
<organism evidence="6 7">
    <name type="scientific">Variibacter gotjawalensis</name>
    <dbReference type="NCBI Taxonomy" id="1333996"/>
    <lineage>
        <taxon>Bacteria</taxon>
        <taxon>Pseudomonadati</taxon>
        <taxon>Pseudomonadota</taxon>
        <taxon>Alphaproteobacteria</taxon>
        <taxon>Hyphomicrobiales</taxon>
        <taxon>Nitrobacteraceae</taxon>
        <taxon>Variibacter</taxon>
    </lineage>
</organism>
<evidence type="ECO:0000313" key="6">
    <source>
        <dbReference type="EMBL" id="BAT59031.1"/>
    </source>
</evidence>
<feature type="domain" description="3-hydroxyisobutyrate dehydrogenase-like NAD-binding" evidence="5">
    <location>
        <begin position="164"/>
        <end position="285"/>
    </location>
</feature>
<keyword evidence="2" id="KW-0520">NAD</keyword>
<dbReference type="InterPro" id="IPR036291">
    <property type="entry name" value="NAD(P)-bd_dom_sf"/>
</dbReference>